<dbReference type="EMBL" id="LGFO01000128">
    <property type="protein sequence ID" value="KUK36273.1"/>
    <property type="molecule type" value="Genomic_DNA"/>
</dbReference>
<evidence type="ECO:0000259" key="6">
    <source>
        <dbReference type="Pfam" id="PF22740"/>
    </source>
</evidence>
<dbReference type="InterPro" id="IPR053930">
    <property type="entry name" value="RapZ-like_N"/>
</dbReference>
<dbReference type="PATRIC" id="fig|85874.4.peg.401"/>
<dbReference type="HAMAP" id="MF_00636">
    <property type="entry name" value="RapZ_like"/>
    <property type="match status" value="1"/>
</dbReference>
<dbReference type="NCBIfam" id="NF003828">
    <property type="entry name" value="PRK05416.1"/>
    <property type="match status" value="1"/>
</dbReference>
<dbReference type="InterPro" id="IPR005337">
    <property type="entry name" value="RapZ-like"/>
</dbReference>
<dbReference type="PANTHER" id="PTHR30448:SF0">
    <property type="entry name" value="RNASE ADAPTER PROTEIN RAPZ"/>
    <property type="match status" value="1"/>
</dbReference>
<dbReference type="Gene3D" id="3.40.50.300">
    <property type="entry name" value="P-loop containing nucleotide triphosphate hydrolases"/>
    <property type="match status" value="1"/>
</dbReference>
<evidence type="ECO:0000256" key="3">
    <source>
        <dbReference type="ARBA" id="ARBA00023134"/>
    </source>
</evidence>
<dbReference type="Pfam" id="PF22740">
    <property type="entry name" value="PapZ_C"/>
    <property type="match status" value="1"/>
</dbReference>
<dbReference type="GO" id="GO:0005525">
    <property type="term" value="F:GTP binding"/>
    <property type="evidence" value="ECO:0007669"/>
    <property type="project" value="UniProtKB-UniRule"/>
</dbReference>
<reference evidence="8" key="1">
    <citation type="journal article" date="2015" name="MBio">
        <title>Genome-Resolved Metagenomic Analysis Reveals Roles for Candidate Phyla and Other Microbial Community Members in Biogeochemical Transformations in Oil Reservoirs.</title>
        <authorList>
            <person name="Hu P."/>
            <person name="Tom L."/>
            <person name="Singh A."/>
            <person name="Thomas B.C."/>
            <person name="Baker B.J."/>
            <person name="Piceno Y.M."/>
            <person name="Andersen G.L."/>
            <person name="Banfield J.F."/>
        </authorList>
    </citation>
    <scope>NUCLEOTIDE SEQUENCE [LARGE SCALE GENOMIC DNA]</scope>
</reference>
<dbReference type="GO" id="GO:0005524">
    <property type="term" value="F:ATP binding"/>
    <property type="evidence" value="ECO:0007669"/>
    <property type="project" value="UniProtKB-UniRule"/>
</dbReference>
<evidence type="ECO:0000259" key="5">
    <source>
        <dbReference type="Pfam" id="PF03668"/>
    </source>
</evidence>
<feature type="domain" description="RapZ C-terminal" evidence="6">
    <location>
        <begin position="168"/>
        <end position="285"/>
    </location>
</feature>
<sequence>MDEPNVIRLVIVTGLSGAGKTQALRILEDLGFFCIDNLPPMLIPKITELCQQSGGKVKRVALVMDVRGALFYDSLSEELRKLSEQGIKYELLFLEASDAALVRRYKETRRQHPFKGEGSVLEAIRAERKRLREIRGSADIVLDTTEMTVHDLKKNLTQIFGDGRPGFTIKIVSFGYKFGIPLDADLVMDIRFLPNPNYVDELKMLTGLDPAVVQYIFSYPVSNTFLRRFYNLLKFLLPYYIKEGKTYLVIAVGCTGGQHRSVAVAEKLAELLKKCCSVQVQHRDLSRGRSGEEPWG</sequence>
<gene>
    <name evidence="7" type="ORF">XD66_1019</name>
</gene>
<accession>A0A101FFW0</accession>
<dbReference type="InterPro" id="IPR053931">
    <property type="entry name" value="RapZ_C"/>
</dbReference>
<proteinExistence type="inferred from homology"/>
<dbReference type="Proteomes" id="UP000053326">
    <property type="component" value="Unassembled WGS sequence"/>
</dbReference>
<feature type="domain" description="RapZ-like N-terminal" evidence="5">
    <location>
        <begin position="7"/>
        <end position="161"/>
    </location>
</feature>
<dbReference type="PANTHER" id="PTHR30448">
    <property type="entry name" value="RNASE ADAPTER PROTEIN RAPZ"/>
    <property type="match status" value="1"/>
</dbReference>
<organism evidence="7 8">
    <name type="scientific">Thermacetogenium phaeum</name>
    <dbReference type="NCBI Taxonomy" id="85874"/>
    <lineage>
        <taxon>Bacteria</taxon>
        <taxon>Bacillati</taxon>
        <taxon>Bacillota</taxon>
        <taxon>Clostridia</taxon>
        <taxon>Thermoanaerobacterales</taxon>
        <taxon>Thermoanaerobacteraceae</taxon>
        <taxon>Thermacetogenium</taxon>
    </lineage>
</organism>
<keyword evidence="1 4" id="KW-0547">Nucleotide-binding</keyword>
<name>A0A101FFW0_9THEO</name>
<comment type="caution">
    <text evidence="7">The sequence shown here is derived from an EMBL/GenBank/DDBJ whole genome shotgun (WGS) entry which is preliminary data.</text>
</comment>
<evidence type="ECO:0000256" key="1">
    <source>
        <dbReference type="ARBA" id="ARBA00022741"/>
    </source>
</evidence>
<feature type="binding site" evidence="4">
    <location>
        <begin position="65"/>
        <end position="68"/>
    </location>
    <ligand>
        <name>GTP</name>
        <dbReference type="ChEBI" id="CHEBI:37565"/>
    </ligand>
</feature>
<feature type="binding site" evidence="4">
    <location>
        <begin position="14"/>
        <end position="21"/>
    </location>
    <ligand>
        <name>ATP</name>
        <dbReference type="ChEBI" id="CHEBI:30616"/>
    </ligand>
</feature>
<evidence type="ECO:0000256" key="2">
    <source>
        <dbReference type="ARBA" id="ARBA00022840"/>
    </source>
</evidence>
<evidence type="ECO:0000313" key="7">
    <source>
        <dbReference type="EMBL" id="KUK36273.1"/>
    </source>
</evidence>
<dbReference type="Pfam" id="PF03668">
    <property type="entry name" value="RapZ-like_N"/>
    <property type="match status" value="1"/>
</dbReference>
<protein>
    <submittedName>
        <fullName evidence="7">Uncharacterized protein</fullName>
    </submittedName>
</protein>
<keyword evidence="3 4" id="KW-0342">GTP-binding</keyword>
<keyword evidence="2 4" id="KW-0067">ATP-binding</keyword>
<dbReference type="InterPro" id="IPR027417">
    <property type="entry name" value="P-loop_NTPase"/>
</dbReference>
<evidence type="ECO:0000256" key="4">
    <source>
        <dbReference type="HAMAP-Rule" id="MF_00636"/>
    </source>
</evidence>
<dbReference type="AlphaFoldDB" id="A0A101FFW0"/>
<dbReference type="SUPFAM" id="SSF52540">
    <property type="entry name" value="P-loop containing nucleoside triphosphate hydrolases"/>
    <property type="match status" value="1"/>
</dbReference>
<evidence type="ECO:0000313" key="8">
    <source>
        <dbReference type="Proteomes" id="UP000053326"/>
    </source>
</evidence>
<dbReference type="PIRSF" id="PIRSF005052">
    <property type="entry name" value="P-loopkin"/>
    <property type="match status" value="1"/>
</dbReference>